<evidence type="ECO:0000256" key="1">
    <source>
        <dbReference type="ARBA" id="ARBA00007074"/>
    </source>
</evidence>
<evidence type="ECO:0000256" key="5">
    <source>
        <dbReference type="SAM" id="Phobius"/>
    </source>
</evidence>
<dbReference type="Proteomes" id="UP001204953">
    <property type="component" value="Unassembled WGS sequence"/>
</dbReference>
<evidence type="ECO:0000256" key="3">
    <source>
        <dbReference type="ARBA" id="ARBA00022801"/>
    </source>
</evidence>
<keyword evidence="5" id="KW-0472">Membrane</keyword>
<dbReference type="GO" id="GO:0006508">
    <property type="term" value="P:proteolysis"/>
    <property type="evidence" value="ECO:0007669"/>
    <property type="project" value="UniProtKB-KW"/>
</dbReference>
<dbReference type="InterPro" id="IPR000064">
    <property type="entry name" value="NLP_P60_dom"/>
</dbReference>
<comment type="similarity">
    <text evidence="1">Belongs to the peptidase C40 family.</text>
</comment>
<evidence type="ECO:0000256" key="2">
    <source>
        <dbReference type="ARBA" id="ARBA00022670"/>
    </source>
</evidence>
<evidence type="ECO:0000259" key="6">
    <source>
        <dbReference type="PROSITE" id="PS51935"/>
    </source>
</evidence>
<dbReference type="InterPro" id="IPR038765">
    <property type="entry name" value="Papain-like_cys_pep_sf"/>
</dbReference>
<dbReference type="RefSeq" id="WP_254010547.1">
    <property type="nucleotide sequence ID" value="NZ_JAMZMM010000026.1"/>
</dbReference>
<dbReference type="Pfam" id="PF00877">
    <property type="entry name" value="NLPC_P60"/>
    <property type="match status" value="1"/>
</dbReference>
<dbReference type="EMBL" id="JAMZMM010000026">
    <property type="protein sequence ID" value="MCP2727737.1"/>
    <property type="molecule type" value="Genomic_DNA"/>
</dbReference>
<organism evidence="7 8">
    <name type="scientific">Limnofasciculus baicalensis BBK-W-15</name>
    <dbReference type="NCBI Taxonomy" id="2699891"/>
    <lineage>
        <taxon>Bacteria</taxon>
        <taxon>Bacillati</taxon>
        <taxon>Cyanobacteriota</taxon>
        <taxon>Cyanophyceae</taxon>
        <taxon>Coleofasciculales</taxon>
        <taxon>Coleofasciculaceae</taxon>
        <taxon>Limnofasciculus</taxon>
        <taxon>Limnofasciculus baicalensis</taxon>
    </lineage>
</organism>
<dbReference type="Gene3D" id="3.90.1720.10">
    <property type="entry name" value="endopeptidase domain like (from Nostoc punctiforme)"/>
    <property type="match status" value="1"/>
</dbReference>
<accession>A0AAE3GPM1</accession>
<evidence type="ECO:0000313" key="8">
    <source>
        <dbReference type="Proteomes" id="UP001204953"/>
    </source>
</evidence>
<feature type="domain" description="NlpC/P60" evidence="6">
    <location>
        <begin position="85"/>
        <end position="237"/>
    </location>
</feature>
<evidence type="ECO:0000313" key="7">
    <source>
        <dbReference type="EMBL" id="MCP2727737.1"/>
    </source>
</evidence>
<dbReference type="AlphaFoldDB" id="A0AAE3GPM1"/>
<protein>
    <submittedName>
        <fullName evidence="7">NlpC/P60 family protein</fullName>
    </submittedName>
</protein>
<keyword evidence="4" id="KW-0788">Thiol protease</keyword>
<proteinExistence type="inferred from homology"/>
<gene>
    <name evidence="7" type="ORF">NJ959_04495</name>
</gene>
<name>A0AAE3GPM1_9CYAN</name>
<dbReference type="SUPFAM" id="SSF54001">
    <property type="entry name" value="Cysteine proteinases"/>
    <property type="match status" value="1"/>
</dbReference>
<keyword evidence="8" id="KW-1185">Reference proteome</keyword>
<reference evidence="7" key="1">
    <citation type="submission" date="2022-06" db="EMBL/GenBank/DDBJ databases">
        <title>New cyanobacteria of genus Symplocastrum in benthos of Lake Baikal.</title>
        <authorList>
            <person name="Sorokovikova E."/>
            <person name="Tikhonova I."/>
            <person name="Krasnopeev A."/>
            <person name="Evseev P."/>
            <person name="Gladkikh A."/>
            <person name="Belykh O."/>
        </authorList>
    </citation>
    <scope>NUCLEOTIDE SEQUENCE</scope>
    <source>
        <strain evidence="7">BBK-W-15</strain>
    </source>
</reference>
<feature type="transmembrane region" description="Helical" evidence="5">
    <location>
        <begin position="37"/>
        <end position="55"/>
    </location>
</feature>
<keyword evidence="5" id="KW-0812">Transmembrane</keyword>
<evidence type="ECO:0000256" key="4">
    <source>
        <dbReference type="ARBA" id="ARBA00022807"/>
    </source>
</evidence>
<dbReference type="GO" id="GO:0008234">
    <property type="term" value="F:cysteine-type peptidase activity"/>
    <property type="evidence" value="ECO:0007669"/>
    <property type="project" value="UniProtKB-KW"/>
</dbReference>
<feature type="transmembrane region" description="Helical" evidence="5">
    <location>
        <begin position="12"/>
        <end position="31"/>
    </location>
</feature>
<dbReference type="PROSITE" id="PS51935">
    <property type="entry name" value="NLPC_P60"/>
    <property type="match status" value="1"/>
</dbReference>
<keyword evidence="3" id="KW-0378">Hydrolase</keyword>
<feature type="transmembrane region" description="Helical" evidence="5">
    <location>
        <begin position="62"/>
        <end position="79"/>
    </location>
</feature>
<keyword evidence="2" id="KW-0645">Protease</keyword>
<sequence>MNRIKIKRRQLYICWCITWFTFILLLIHPISYGALRLATFLSGMIIWAGAIFLFWHQKKVRIFWLSLTLIITLFLISPSRPSDVSYFRDNYVQALKSYSGTPYVWGGENQLGIDCSGLVRQGLIRVNLVQGITSLNPGLVRKGLELWWYDTSAESLRDGYRNLTIRLLSSNSINELDYSKIIKGDLAVTKDGKHILAYVGDKTWIEADPGYKKVIEVKIPEPNNYWFTIPIYALRWKQLVIGY</sequence>
<comment type="caution">
    <text evidence="7">The sequence shown here is derived from an EMBL/GenBank/DDBJ whole genome shotgun (WGS) entry which is preliminary data.</text>
</comment>
<keyword evidence="5" id="KW-1133">Transmembrane helix</keyword>